<dbReference type="SUPFAM" id="SSF141072">
    <property type="entry name" value="CalX-like"/>
    <property type="match status" value="1"/>
</dbReference>
<keyword evidence="11" id="KW-1185">Reference proteome</keyword>
<protein>
    <submittedName>
        <fullName evidence="10">DNA-binding protein</fullName>
    </submittedName>
</protein>
<dbReference type="Gene3D" id="2.60.40.4070">
    <property type="match status" value="1"/>
</dbReference>
<evidence type="ECO:0000256" key="4">
    <source>
        <dbReference type="ARBA" id="ARBA00022737"/>
    </source>
</evidence>
<comment type="similarity">
    <text evidence="1">Belongs to the EndA/NucM nuclease family.</text>
</comment>
<dbReference type="SUPFAM" id="SSF54060">
    <property type="entry name" value="His-Me finger endonucleases"/>
    <property type="match status" value="1"/>
</dbReference>
<dbReference type="PANTHER" id="PTHR33607">
    <property type="entry name" value="ENDONUCLEASE-1"/>
    <property type="match status" value="1"/>
</dbReference>
<evidence type="ECO:0000313" key="11">
    <source>
        <dbReference type="Proteomes" id="UP000220102"/>
    </source>
</evidence>
<dbReference type="EMBL" id="PDEQ01000002">
    <property type="protein sequence ID" value="PEN14482.1"/>
    <property type="molecule type" value="Genomic_DNA"/>
</dbReference>
<keyword evidence="3 7" id="KW-0732">Signal</keyword>
<comment type="caution">
    <text evidence="10">The sequence shown here is derived from an EMBL/GenBank/DDBJ whole genome shotgun (WGS) entry which is preliminary data.</text>
</comment>
<dbReference type="Pfam" id="PF13860">
    <property type="entry name" value="FlgD_ig"/>
    <property type="match status" value="1"/>
</dbReference>
<dbReference type="NCBIfam" id="TIGR04183">
    <property type="entry name" value="Por_Secre_tail"/>
    <property type="match status" value="1"/>
</dbReference>
<evidence type="ECO:0000259" key="9">
    <source>
        <dbReference type="Pfam" id="PF13860"/>
    </source>
</evidence>
<evidence type="ECO:0000256" key="1">
    <source>
        <dbReference type="ARBA" id="ARBA00006429"/>
    </source>
</evidence>
<evidence type="ECO:0000259" key="8">
    <source>
        <dbReference type="Pfam" id="PF03160"/>
    </source>
</evidence>
<dbReference type="InterPro" id="IPR038081">
    <property type="entry name" value="CalX-like_sf"/>
</dbReference>
<dbReference type="GO" id="GO:0016787">
    <property type="term" value="F:hydrolase activity"/>
    <property type="evidence" value="ECO:0007669"/>
    <property type="project" value="UniProtKB-KW"/>
</dbReference>
<dbReference type="InterPro" id="IPR003644">
    <property type="entry name" value="Calx_beta"/>
</dbReference>
<dbReference type="GO" id="GO:0007154">
    <property type="term" value="P:cell communication"/>
    <property type="evidence" value="ECO:0007669"/>
    <property type="project" value="InterPro"/>
</dbReference>
<dbReference type="OrthoDB" id="9770276at2"/>
<evidence type="ECO:0000256" key="3">
    <source>
        <dbReference type="ARBA" id="ARBA00022729"/>
    </source>
</evidence>
<keyword evidence="4" id="KW-0677">Repeat</keyword>
<organism evidence="10 11">
    <name type="scientific">Longibacter salinarum</name>
    <dbReference type="NCBI Taxonomy" id="1850348"/>
    <lineage>
        <taxon>Bacteria</taxon>
        <taxon>Pseudomonadati</taxon>
        <taxon>Rhodothermota</taxon>
        <taxon>Rhodothermia</taxon>
        <taxon>Rhodothermales</taxon>
        <taxon>Salisaetaceae</taxon>
        <taxon>Longibacter</taxon>
    </lineage>
</organism>
<dbReference type="Pfam" id="PF03160">
    <property type="entry name" value="Calx-beta"/>
    <property type="match status" value="1"/>
</dbReference>
<evidence type="ECO:0000256" key="2">
    <source>
        <dbReference type="ARBA" id="ARBA00022722"/>
    </source>
</evidence>
<proteinExistence type="inferred from homology"/>
<feature type="domain" description="FlgD/Vpr Ig-like" evidence="9">
    <location>
        <begin position="1156"/>
        <end position="1216"/>
    </location>
</feature>
<feature type="chain" id="PRO_5012043759" evidence="7">
    <location>
        <begin position="27"/>
        <end position="1231"/>
    </location>
</feature>
<dbReference type="CDD" id="cd04486">
    <property type="entry name" value="YhcR_OBF_like"/>
    <property type="match status" value="1"/>
</dbReference>
<dbReference type="InterPro" id="IPR007346">
    <property type="entry name" value="Endonuclease-I"/>
</dbReference>
<evidence type="ECO:0000256" key="5">
    <source>
        <dbReference type="ARBA" id="ARBA00022801"/>
    </source>
</evidence>
<evidence type="ECO:0000256" key="7">
    <source>
        <dbReference type="SAM" id="SignalP"/>
    </source>
</evidence>
<dbReference type="InterPro" id="IPR044925">
    <property type="entry name" value="His-Me_finger_sf"/>
</dbReference>
<accession>A0A2A8D0J2</accession>
<dbReference type="Pfam" id="PF04231">
    <property type="entry name" value="Endonuclease_1"/>
    <property type="match status" value="1"/>
</dbReference>
<keyword evidence="10" id="KW-0238">DNA-binding</keyword>
<dbReference type="InterPro" id="IPR026444">
    <property type="entry name" value="Secre_tail"/>
</dbReference>
<dbReference type="GO" id="GO:0016020">
    <property type="term" value="C:membrane"/>
    <property type="evidence" value="ECO:0007669"/>
    <property type="project" value="InterPro"/>
</dbReference>
<dbReference type="Proteomes" id="UP000220102">
    <property type="component" value="Unassembled WGS sequence"/>
</dbReference>
<keyword evidence="2" id="KW-0540">Nuclease</keyword>
<gene>
    <name evidence="10" type="ORF">CRI94_05505</name>
</gene>
<keyword evidence="6" id="KW-0106">Calcium</keyword>
<dbReference type="AlphaFoldDB" id="A0A2A8D0J2"/>
<feature type="signal peptide" evidence="7">
    <location>
        <begin position="1"/>
        <end position="26"/>
    </location>
</feature>
<evidence type="ECO:0000313" key="10">
    <source>
        <dbReference type="EMBL" id="PEN14482.1"/>
    </source>
</evidence>
<evidence type="ECO:0000256" key="6">
    <source>
        <dbReference type="ARBA" id="ARBA00022837"/>
    </source>
</evidence>
<name>A0A2A8D0J2_9BACT</name>
<sequence length="1231" mass="131102">MRTQPLLRFLTFLALLVVASTSGTVAQSVVTIAEARSQGVDATVTVEGTVTRAFGSFVRLQDDSGTTGASALVIRQTSGPFNTDVTSGVITAGTQLQVTGTLSEFNGLLQINESDLGDYQVLGQGSVPAPQSVSIDDLASAGEDYESELVSISSLSFQSASGVFANGEDYTVVGETGSFPFRVQQADETQLAGTTIPAGAFEYEGVVGQFINDYQLIPVLESDVQSSRSFRFNRIFANVEEGTGTVSVDVSALNVADGETVSVTVDAGAGSTAEVGTDVTGLTVPQTLTFTDADPAPQSISVNVSDDTETEGLERLELVLSSADGAIAVPGRFTIWIRDDATAQGTVASGETGDILVETLQATFGSAPTLGYDIARDSLYRTIYNDGGIVEGIYTGFQATVDPNGGDASQQAGDDGVNTEHIWPRSQGAEEEPALSDMHILAPAFGSVNSARSNYAYGEIPNTETDTWFFEDQSQSTIPASNIDAWSELDDSPTRTDRRFEPREAVKGDVARAAFYFVTMYPNRANLQFYEQQRETLFQWHQDDPVDAAEVRRNIIQASYQGNKVNPFIVDPTLIDRAYFSGGGSPSPTVISIREARQLGGGATVTVEGTVTRLTDDGPYIQDATAGLYVFESQGAFGSDLGNTIQVGTELCVTGSLEYYNGLLELTDVADGQYEAVSQGNTLPTPPVVTLSDIVSNGEDYEAELVRVEDIQIEANGDATFQASTNYAVTDASLGTPTDAVSMRIPDGSPLVGVEIPVTTTFAGALGQFNGEGFESDEPDTGYQLLGLATSDLQGAGGTIPDETKLDVSLSFGSTGETASYRLVGLAGQVDRSIATTLSGAPEVSWTAFHDTGASQDYLQTYDGSDTFNFRPGRGFWLLSTSDWTVSETVSNVNVSNNTTTVPLHDGWNIISNPLPLDVSWSAVVSANGGSLQPIWQWDGSFQQTASFTAATGGEAFYFLNDQGLTELTIPTGASSTPTTLATHSIDMTRHVELEVTDRSGNVSRIQVGEMKNAHRGIDPYDHVAPPTGFARTALRVQAPGADNKREKYLARDLRAPANGGQTYPLRLLSKDARAVTLGVQSLPAQAGTRVILVNDESGVRHDLTSTSSLSVNPSQTSTSWTLLVGTEAYVSSELNASPDQVVVEPPAPNPFRDATTIRYVLPESKDVKVEVYDLLGRRLHTLVNKRQSAGEHTIRWNGTRGNGASLSSGMYFVRMNLGAVQHVHKVVHVR</sequence>
<dbReference type="InterPro" id="IPR025965">
    <property type="entry name" value="FlgD/Vpr_Ig-like"/>
</dbReference>
<dbReference type="Gene3D" id="2.60.40.2030">
    <property type="match status" value="1"/>
</dbReference>
<dbReference type="RefSeq" id="WP_098074658.1">
    <property type="nucleotide sequence ID" value="NZ_PDEQ01000002.1"/>
</dbReference>
<dbReference type="PANTHER" id="PTHR33607:SF2">
    <property type="entry name" value="ENDONUCLEASE-1"/>
    <property type="match status" value="1"/>
</dbReference>
<keyword evidence="5" id="KW-0378">Hydrolase</keyword>
<feature type="domain" description="Calx-beta" evidence="8">
    <location>
        <begin position="226"/>
        <end position="340"/>
    </location>
</feature>
<dbReference type="GO" id="GO:0003677">
    <property type="term" value="F:DNA binding"/>
    <property type="evidence" value="ECO:0007669"/>
    <property type="project" value="UniProtKB-KW"/>
</dbReference>
<reference evidence="10 11" key="1">
    <citation type="submission" date="2017-10" db="EMBL/GenBank/DDBJ databases">
        <title>Draft genome of Longibacter Salinarum.</title>
        <authorList>
            <person name="Goh K.M."/>
            <person name="Shamsir M.S."/>
            <person name="Lim S.W."/>
        </authorList>
    </citation>
    <scope>NUCLEOTIDE SEQUENCE [LARGE SCALE GENOMIC DNA]</scope>
    <source>
        <strain evidence="10 11">KCTC 52045</strain>
    </source>
</reference>
<dbReference type="GO" id="GO:0004518">
    <property type="term" value="F:nuclease activity"/>
    <property type="evidence" value="ECO:0007669"/>
    <property type="project" value="UniProtKB-KW"/>
</dbReference>